<reference evidence="2" key="2">
    <citation type="journal article" date="2017" name="Nat. Microbiol.">
        <title>A plasmid from an Antarctic haloarchaeon uses specialized membrane vesicles to disseminate and infect plasmid-free cells.</title>
        <authorList>
            <person name="Erdmann S."/>
            <person name="Tschitschko B."/>
            <person name="Zhong L."/>
            <person name="Raftery M.J."/>
            <person name="Cavicchioli R."/>
        </authorList>
    </citation>
    <scope>NUCLEOTIDE SEQUENCE</scope>
    <source>
        <strain evidence="2">R1S1</strain>
        <plasmid evidence="2">pR1SE</plasmid>
    </source>
</reference>
<dbReference type="EMBL" id="KX906370">
    <property type="protein sequence ID" value="ASK38253.1"/>
    <property type="molecule type" value="Genomic_DNA"/>
</dbReference>
<dbReference type="OrthoDB" id="375829at2157"/>
<evidence type="ECO:0000313" key="3">
    <source>
        <dbReference type="EMBL" id="ASK38253.1"/>
    </source>
</evidence>
<geneLocation type="plasmid" evidence="2">
    <name>pR1SE</name>
</geneLocation>
<evidence type="ECO:0000256" key="1">
    <source>
        <dbReference type="SAM" id="Phobius"/>
    </source>
</evidence>
<feature type="transmembrane region" description="Helical" evidence="1">
    <location>
        <begin position="45"/>
        <end position="73"/>
    </location>
</feature>
<proteinExistence type="predicted"/>
<keyword evidence="2" id="KW-0614">Plasmid</keyword>
<accession>A0A218KRV5</accession>
<organism evidence="2">
    <name type="scientific">Halorubrum lacusprofundi</name>
    <dbReference type="NCBI Taxonomy" id="2247"/>
    <lineage>
        <taxon>Archaea</taxon>
        <taxon>Methanobacteriati</taxon>
        <taxon>Methanobacteriota</taxon>
        <taxon>Stenosarchaea group</taxon>
        <taxon>Halobacteria</taxon>
        <taxon>Halobacteriales</taxon>
        <taxon>Haloferacaceae</taxon>
        <taxon>Halorubrum</taxon>
    </lineage>
</organism>
<dbReference type="EMBL" id="KX687704">
    <property type="protein sequence ID" value="AQM75283.1"/>
    <property type="molecule type" value="Genomic_DNA"/>
</dbReference>
<name>A0A218KRV5_9EURY</name>
<sequence>MSTLNSLLMILVPIGVAFAAGHLLFQRRGSGAVAATSAYGTVMGTFWTLVGVFMIIGGLQIIGGLIIAVAWYLARGNYKRYKQEGGLRAALNG</sequence>
<feature type="transmembrane region" description="Helical" evidence="1">
    <location>
        <begin position="7"/>
        <end position="25"/>
    </location>
</feature>
<protein>
    <submittedName>
        <fullName evidence="2">Uncharacterized protein</fullName>
    </submittedName>
</protein>
<keyword evidence="1" id="KW-0812">Transmembrane</keyword>
<geneLocation type="plasmid" evidence="3">
    <name>pR1SE2</name>
</geneLocation>
<dbReference type="AlphaFoldDB" id="A0A218KRV5"/>
<evidence type="ECO:0000313" key="2">
    <source>
        <dbReference type="EMBL" id="AQM75283.1"/>
    </source>
</evidence>
<dbReference type="RefSeq" id="WP_088901268.1">
    <property type="nucleotide sequence ID" value="NZ_JAJNEG010000028.1"/>
</dbReference>
<keyword evidence="1" id="KW-0472">Membrane</keyword>
<keyword evidence="1" id="KW-1133">Transmembrane helix</keyword>
<reference evidence="3" key="1">
    <citation type="submission" date="2016-09" db="EMBL/GenBank/DDBJ databases">
        <title>A plasmid goes viral.</title>
        <authorList>
            <person name="Erdmann S."/>
            <person name="Tschitschko B."/>
            <person name="Cavicchioli R."/>
        </authorList>
    </citation>
    <scope>NUCLEOTIDE SEQUENCE</scope>
    <source>
        <strain evidence="3">HLS1</strain>
        <plasmid evidence="3">pR1SE2</plasmid>
    </source>
</reference>